<dbReference type="Proteomes" id="UP000015524">
    <property type="component" value="Unassembled WGS sequence"/>
</dbReference>
<dbReference type="AlphaFoldDB" id="T0GR33"/>
<protein>
    <submittedName>
        <fullName evidence="1">Uncharacterized protein</fullName>
    </submittedName>
</protein>
<dbReference type="EMBL" id="ATIB01000049">
    <property type="protein sequence ID" value="EQB02448.1"/>
    <property type="molecule type" value="Genomic_DNA"/>
</dbReference>
<dbReference type="RefSeq" id="WP_021244527.1">
    <property type="nucleotide sequence ID" value="NZ_ATIB01000049.1"/>
</dbReference>
<reference evidence="1 2" key="1">
    <citation type="journal article" date="2013" name="Genome Announc.">
        <title>Draft Genome Sequence of a Hexachlorocyclohexane-Degrading Bacterium, Sphingobium baderi Strain LL03T.</title>
        <authorList>
            <person name="Kaur J."/>
            <person name="Verma H."/>
            <person name="Tripathi C."/>
            <person name="Khurana J.P."/>
            <person name="Lal R."/>
        </authorList>
    </citation>
    <scope>NUCLEOTIDE SEQUENCE [LARGE SCALE GENOMIC DNA]</scope>
    <source>
        <strain evidence="1 2">LL03</strain>
    </source>
</reference>
<dbReference type="OrthoDB" id="7876523at2"/>
<gene>
    <name evidence="1" type="ORF">L485_08030</name>
</gene>
<proteinExistence type="predicted"/>
<keyword evidence="2" id="KW-1185">Reference proteome</keyword>
<accession>T0GR33</accession>
<dbReference type="eggNOG" id="ENOG50330GF">
    <property type="taxonomic scope" value="Bacteria"/>
</dbReference>
<dbReference type="PATRIC" id="fig|1114964.3.peg.1558"/>
<sequence>MSDNLFFGPDAQVNHTIGMMQTEKSQGSITDGARVGPNVFFVIDPEGQIKGNFETGNGNVLKLSYRIIRPVRWVGLHIAAGNFDLQGRSIAGLICKSHADHAVTSRACIRSGYEGGFTDIFLPKHIVSYAEPSTHIDLLQVEKETDLPKKADWRELVIFLPVADTNITISELKFFVV</sequence>
<comment type="caution">
    <text evidence="1">The sequence shown here is derived from an EMBL/GenBank/DDBJ whole genome shotgun (WGS) entry which is preliminary data.</text>
</comment>
<evidence type="ECO:0000313" key="1">
    <source>
        <dbReference type="EMBL" id="EQB02448.1"/>
    </source>
</evidence>
<evidence type="ECO:0000313" key="2">
    <source>
        <dbReference type="Proteomes" id="UP000015524"/>
    </source>
</evidence>
<name>T0GR33_9SPHN</name>
<organism evidence="1 2">
    <name type="scientific">Sphingobium baderi LL03</name>
    <dbReference type="NCBI Taxonomy" id="1114964"/>
    <lineage>
        <taxon>Bacteria</taxon>
        <taxon>Pseudomonadati</taxon>
        <taxon>Pseudomonadota</taxon>
        <taxon>Alphaproteobacteria</taxon>
        <taxon>Sphingomonadales</taxon>
        <taxon>Sphingomonadaceae</taxon>
        <taxon>Sphingobium</taxon>
    </lineage>
</organism>